<dbReference type="Proteomes" id="UP000593577">
    <property type="component" value="Unassembled WGS sequence"/>
</dbReference>
<sequence>MAVCTYPCENISDLTMVEAKACLQDVTMAEEIGKFAFQIVPRGANKATHRLALKGRRFEGPRYWMEEVPHAVEGLVNRDRSSDDDGG</sequence>
<keyword evidence="2" id="KW-1185">Reference proteome</keyword>
<protein>
    <recommendedName>
        <fullName evidence="3">RNase H type-1 domain-containing protein</fullName>
    </recommendedName>
</protein>
<comment type="caution">
    <text evidence="1">The sequence shown here is derived from an EMBL/GenBank/DDBJ whole genome shotgun (WGS) entry which is preliminary data.</text>
</comment>
<gene>
    <name evidence="1" type="ORF">Goari_000522</name>
</gene>
<dbReference type="EMBL" id="JABFAA010000013">
    <property type="protein sequence ID" value="MBA0698836.1"/>
    <property type="molecule type" value="Genomic_DNA"/>
</dbReference>
<reference evidence="1 2" key="1">
    <citation type="journal article" date="2019" name="Genome Biol. Evol.">
        <title>Insights into the evolution of the New World diploid cottons (Gossypium, subgenus Houzingenia) based on genome sequencing.</title>
        <authorList>
            <person name="Grover C.E."/>
            <person name="Arick M.A. 2nd"/>
            <person name="Thrash A."/>
            <person name="Conover J.L."/>
            <person name="Sanders W.S."/>
            <person name="Peterson D.G."/>
            <person name="Frelichowski J.E."/>
            <person name="Scheffler J.A."/>
            <person name="Scheffler B.E."/>
            <person name="Wendel J.F."/>
        </authorList>
    </citation>
    <scope>NUCLEOTIDE SEQUENCE [LARGE SCALE GENOMIC DNA]</scope>
    <source>
        <strain evidence="1">185</strain>
        <tissue evidence="1">Leaf</tissue>
    </source>
</reference>
<dbReference type="AlphaFoldDB" id="A0A7J8YGY3"/>
<proteinExistence type="predicted"/>
<evidence type="ECO:0008006" key="3">
    <source>
        <dbReference type="Google" id="ProtNLM"/>
    </source>
</evidence>
<organism evidence="1 2">
    <name type="scientific">Gossypium aridum</name>
    <name type="common">American cotton</name>
    <name type="synonym">Erioxylum aridum</name>
    <dbReference type="NCBI Taxonomy" id="34290"/>
    <lineage>
        <taxon>Eukaryota</taxon>
        <taxon>Viridiplantae</taxon>
        <taxon>Streptophyta</taxon>
        <taxon>Embryophyta</taxon>
        <taxon>Tracheophyta</taxon>
        <taxon>Spermatophyta</taxon>
        <taxon>Magnoliopsida</taxon>
        <taxon>eudicotyledons</taxon>
        <taxon>Gunneridae</taxon>
        <taxon>Pentapetalae</taxon>
        <taxon>rosids</taxon>
        <taxon>malvids</taxon>
        <taxon>Malvales</taxon>
        <taxon>Malvaceae</taxon>
        <taxon>Malvoideae</taxon>
        <taxon>Gossypium</taxon>
    </lineage>
</organism>
<accession>A0A7J8YGY3</accession>
<name>A0A7J8YGY3_GOSAI</name>
<evidence type="ECO:0000313" key="1">
    <source>
        <dbReference type="EMBL" id="MBA0698836.1"/>
    </source>
</evidence>
<evidence type="ECO:0000313" key="2">
    <source>
        <dbReference type="Proteomes" id="UP000593577"/>
    </source>
</evidence>